<dbReference type="PANTHER" id="PTHR14217:SF1">
    <property type="entry name" value="INOSITOL-TETRAKISPHOSPHATE 1-KINASE"/>
    <property type="match status" value="1"/>
</dbReference>
<evidence type="ECO:0000256" key="6">
    <source>
        <dbReference type="ARBA" id="ARBA00022741"/>
    </source>
</evidence>
<dbReference type="InterPro" id="IPR040464">
    <property type="entry name" value="InsP(3)kin_ATP-grasp"/>
</dbReference>
<keyword evidence="9" id="KW-0460">Magnesium</keyword>
<evidence type="ECO:0000256" key="1">
    <source>
        <dbReference type="ARBA" id="ARBA00001946"/>
    </source>
</evidence>
<comment type="caution">
    <text evidence="11">The sequence shown here is derived from an EMBL/GenBank/DDBJ whole genome shotgun (WGS) entry which is preliminary data.</text>
</comment>
<evidence type="ECO:0000256" key="8">
    <source>
        <dbReference type="ARBA" id="ARBA00022840"/>
    </source>
</evidence>
<evidence type="ECO:0000256" key="5">
    <source>
        <dbReference type="ARBA" id="ARBA00022723"/>
    </source>
</evidence>
<evidence type="ECO:0000313" key="12">
    <source>
        <dbReference type="Proteomes" id="UP001626550"/>
    </source>
</evidence>
<dbReference type="Pfam" id="PF05770">
    <property type="entry name" value="Ins134_P3_kin"/>
    <property type="match status" value="1"/>
</dbReference>
<comment type="cofactor">
    <cofactor evidence="1">
        <name>Mg(2+)</name>
        <dbReference type="ChEBI" id="CHEBI:18420"/>
    </cofactor>
</comment>
<accession>A0ABD2Q2N3</accession>
<dbReference type="GO" id="GO:0016301">
    <property type="term" value="F:kinase activity"/>
    <property type="evidence" value="ECO:0007669"/>
    <property type="project" value="UniProtKB-KW"/>
</dbReference>
<dbReference type="EC" id="2.7.1.159" evidence="3"/>
<dbReference type="PANTHER" id="PTHR14217">
    <property type="entry name" value="INOSITOL-TETRAKISPHOSPHATE 1-KINASE"/>
    <property type="match status" value="1"/>
</dbReference>
<evidence type="ECO:0000256" key="3">
    <source>
        <dbReference type="ARBA" id="ARBA00012017"/>
    </source>
</evidence>
<dbReference type="SUPFAM" id="SSF56059">
    <property type="entry name" value="Glutathione synthetase ATP-binding domain-like"/>
    <property type="match status" value="1"/>
</dbReference>
<dbReference type="GO" id="GO:0046872">
    <property type="term" value="F:metal ion binding"/>
    <property type="evidence" value="ECO:0007669"/>
    <property type="project" value="UniProtKB-KW"/>
</dbReference>
<dbReference type="AlphaFoldDB" id="A0ABD2Q2N3"/>
<dbReference type="InterPro" id="IPR008656">
    <property type="entry name" value="Inositol_tetrakis-P_1-kinase"/>
</dbReference>
<proteinExistence type="inferred from homology"/>
<keyword evidence="5" id="KW-0479">Metal-binding</keyword>
<dbReference type="GO" id="GO:0005524">
    <property type="term" value="F:ATP binding"/>
    <property type="evidence" value="ECO:0007669"/>
    <property type="project" value="UniProtKB-KW"/>
</dbReference>
<evidence type="ECO:0000259" key="10">
    <source>
        <dbReference type="Pfam" id="PF05770"/>
    </source>
</evidence>
<keyword evidence="12" id="KW-1185">Reference proteome</keyword>
<evidence type="ECO:0000256" key="2">
    <source>
        <dbReference type="ARBA" id="ARBA00009601"/>
    </source>
</evidence>
<reference evidence="11 12" key="1">
    <citation type="submission" date="2024-11" db="EMBL/GenBank/DDBJ databases">
        <title>Adaptive evolution of stress response genes in parasites aligns with host niche diversity.</title>
        <authorList>
            <person name="Hahn C."/>
            <person name="Resl P."/>
        </authorList>
    </citation>
    <scope>NUCLEOTIDE SEQUENCE [LARGE SCALE GENOMIC DNA]</scope>
    <source>
        <strain evidence="11">EGGRZ-B1_66</strain>
        <tissue evidence="11">Body</tissue>
    </source>
</reference>
<evidence type="ECO:0000313" key="11">
    <source>
        <dbReference type="EMBL" id="KAL3313477.1"/>
    </source>
</evidence>
<sequence>MNTRSPILDAAGCSKTLNNLQILSRFGDRYEELNLCSSICASESLRNDTFVPKYTKANAYSQSLGETFVFPAIVKPIVSRINTKKTQNPHNFSIIFNEDQLKTVAYPCVIQEFLDHGDFFYKIYVIGDFCDIQIRPTKKLSEVEKIDENVISFNSRATCRVSPCQLTDSDSIPAETKKRLMEIGQEFRLGSGLDLFNMDALPCGSRFAVIDINVFPSFQSVPNRLEHLHNLVLKTLN</sequence>
<evidence type="ECO:0000256" key="4">
    <source>
        <dbReference type="ARBA" id="ARBA00022679"/>
    </source>
</evidence>
<dbReference type="Proteomes" id="UP001626550">
    <property type="component" value="Unassembled WGS sequence"/>
</dbReference>
<gene>
    <name evidence="11" type="primary">ITPK1</name>
    <name evidence="11" type="ORF">Ciccas_007921</name>
</gene>
<organism evidence="11 12">
    <name type="scientific">Cichlidogyrus casuarinus</name>
    <dbReference type="NCBI Taxonomy" id="1844966"/>
    <lineage>
        <taxon>Eukaryota</taxon>
        <taxon>Metazoa</taxon>
        <taxon>Spiralia</taxon>
        <taxon>Lophotrochozoa</taxon>
        <taxon>Platyhelminthes</taxon>
        <taxon>Monogenea</taxon>
        <taxon>Monopisthocotylea</taxon>
        <taxon>Dactylogyridea</taxon>
        <taxon>Ancyrocephalidae</taxon>
        <taxon>Cichlidogyrus</taxon>
    </lineage>
</organism>
<evidence type="ECO:0000256" key="7">
    <source>
        <dbReference type="ARBA" id="ARBA00022777"/>
    </source>
</evidence>
<keyword evidence="8" id="KW-0067">ATP-binding</keyword>
<keyword evidence="7" id="KW-0418">Kinase</keyword>
<name>A0ABD2Q2N3_9PLAT</name>
<feature type="domain" description="Inositol 1,3,4-trisphosphate 5/6-kinase ATP-grasp" evidence="10">
    <location>
        <begin position="66"/>
        <end position="231"/>
    </location>
</feature>
<evidence type="ECO:0000256" key="9">
    <source>
        <dbReference type="ARBA" id="ARBA00022842"/>
    </source>
</evidence>
<keyword evidence="6" id="KW-0547">Nucleotide-binding</keyword>
<keyword evidence="4" id="KW-0808">Transferase</keyword>
<comment type="similarity">
    <text evidence="2">Belongs to the ITPK1 family.</text>
</comment>
<protein>
    <recommendedName>
        <fullName evidence="3">inositol-1,3,4-trisphosphate 5/6-kinase</fullName>
        <ecNumber evidence="3">2.7.1.159</ecNumber>
    </recommendedName>
</protein>
<dbReference type="Gene3D" id="3.30.470.20">
    <property type="entry name" value="ATP-grasp fold, B domain"/>
    <property type="match status" value="1"/>
</dbReference>
<dbReference type="EMBL" id="JBJKFK010001294">
    <property type="protein sequence ID" value="KAL3313477.1"/>
    <property type="molecule type" value="Genomic_DNA"/>
</dbReference>